<dbReference type="GO" id="GO:0009231">
    <property type="term" value="P:riboflavin biosynthetic process"/>
    <property type="evidence" value="ECO:0007669"/>
    <property type="project" value="TreeGrafter"/>
</dbReference>
<evidence type="ECO:0000256" key="4">
    <source>
        <dbReference type="ARBA" id="ARBA00022833"/>
    </source>
</evidence>
<dbReference type="GO" id="GO:0016811">
    <property type="term" value="F:hydrolase activity, acting on carbon-nitrogen (but not peptide) bonds, in linear amides"/>
    <property type="evidence" value="ECO:0007669"/>
    <property type="project" value="TreeGrafter"/>
</dbReference>
<reference evidence="6 7" key="1">
    <citation type="journal article" date="2014" name="Int. J. Syst. Evol. Microbiol.">
        <title>Description of Galbitalea soli gen. nov., sp. nov., and Frondihabitans sucicola sp. nov.</title>
        <authorList>
            <person name="Kim S.J."/>
            <person name="Lim J.M."/>
            <person name="Ahn J.H."/>
            <person name="Weon H.Y."/>
            <person name="Hamada M."/>
            <person name="Suzuki K."/>
            <person name="Ahn T.Y."/>
            <person name="Kwon S.W."/>
        </authorList>
    </citation>
    <scope>NUCLEOTIDE SEQUENCE [LARGE SCALE GENOMIC DNA]</scope>
    <source>
        <strain evidence="6 7">NBRC 108727</strain>
    </source>
</reference>
<comment type="similarity">
    <text evidence="5">Belongs to the creatininase superfamily.</text>
</comment>
<protein>
    <submittedName>
        <fullName evidence="6">Creatininase family protein</fullName>
    </submittedName>
</protein>
<evidence type="ECO:0000256" key="1">
    <source>
        <dbReference type="ARBA" id="ARBA00001947"/>
    </source>
</evidence>
<keyword evidence="7" id="KW-1185">Reference proteome</keyword>
<dbReference type="Gene3D" id="3.40.50.10310">
    <property type="entry name" value="Creatininase"/>
    <property type="match status" value="1"/>
</dbReference>
<dbReference type="GO" id="GO:0046872">
    <property type="term" value="F:metal ion binding"/>
    <property type="evidence" value="ECO:0007669"/>
    <property type="project" value="UniProtKB-KW"/>
</dbReference>
<comment type="cofactor">
    <cofactor evidence="1">
        <name>Zn(2+)</name>
        <dbReference type="ChEBI" id="CHEBI:29105"/>
    </cofactor>
</comment>
<gene>
    <name evidence="6" type="ORF">G3T37_09020</name>
</gene>
<evidence type="ECO:0000313" key="6">
    <source>
        <dbReference type="EMBL" id="NEM91497.1"/>
    </source>
</evidence>
<dbReference type="SUPFAM" id="SSF102215">
    <property type="entry name" value="Creatininase"/>
    <property type="match status" value="1"/>
</dbReference>
<evidence type="ECO:0000256" key="2">
    <source>
        <dbReference type="ARBA" id="ARBA00022723"/>
    </source>
</evidence>
<dbReference type="AlphaFoldDB" id="A0A7C9TQJ6"/>
<dbReference type="PANTHER" id="PTHR35005:SF1">
    <property type="entry name" value="2-AMINO-5-FORMYLAMINO-6-RIBOSYLAMINOPYRIMIDIN-4(3H)-ONE 5'-MONOPHOSPHATE DEFORMYLASE"/>
    <property type="match status" value="1"/>
</dbReference>
<dbReference type="EMBL" id="JAAGWZ010000002">
    <property type="protein sequence ID" value="NEM91497.1"/>
    <property type="molecule type" value="Genomic_DNA"/>
</dbReference>
<evidence type="ECO:0000256" key="3">
    <source>
        <dbReference type="ARBA" id="ARBA00022801"/>
    </source>
</evidence>
<organism evidence="6 7">
    <name type="scientific">Galbitalea soli</name>
    <dbReference type="NCBI Taxonomy" id="1268042"/>
    <lineage>
        <taxon>Bacteria</taxon>
        <taxon>Bacillati</taxon>
        <taxon>Actinomycetota</taxon>
        <taxon>Actinomycetes</taxon>
        <taxon>Micrococcales</taxon>
        <taxon>Microbacteriaceae</taxon>
        <taxon>Galbitalea</taxon>
    </lineage>
</organism>
<keyword evidence="4" id="KW-0862">Zinc</keyword>
<dbReference type="PANTHER" id="PTHR35005">
    <property type="entry name" value="3-DEHYDRO-SCYLLO-INOSOSE HYDROLASE"/>
    <property type="match status" value="1"/>
</dbReference>
<dbReference type="RefSeq" id="WP_163473250.1">
    <property type="nucleotide sequence ID" value="NZ_JAAGWZ010000002.1"/>
</dbReference>
<sequence length="244" mass="25818">MIDAYTTPWTEVRDRIAGGTTIAILPFGALEEHGPQLPLGTDTIVAVHTARLLAEHFDALLLPAISYGDTWATSGYPGTVGLSPATVTAIAVDIGRAVHSFGIRQFVILNGDFGNRLPLGAAVRALEGEGIATLQLDYPGMDAAIAEVRESVQATGGMNHAEEIETSMVWAAAPETVHPERFAPEYPVFPVDFGLRPLRLHEVSVSGVFGDPTPATPEKGHLLYDAVVAASIPIIERFVAGTTA</sequence>
<accession>A0A7C9TQJ6</accession>
<dbReference type="Pfam" id="PF02633">
    <property type="entry name" value="Creatininase"/>
    <property type="match status" value="1"/>
</dbReference>
<dbReference type="InterPro" id="IPR024087">
    <property type="entry name" value="Creatininase-like_sf"/>
</dbReference>
<proteinExistence type="inferred from homology"/>
<keyword evidence="2" id="KW-0479">Metal-binding</keyword>
<evidence type="ECO:0000256" key="5">
    <source>
        <dbReference type="ARBA" id="ARBA00024029"/>
    </source>
</evidence>
<comment type="caution">
    <text evidence="6">The sequence shown here is derived from an EMBL/GenBank/DDBJ whole genome shotgun (WGS) entry which is preliminary data.</text>
</comment>
<name>A0A7C9TQJ6_9MICO</name>
<keyword evidence="3" id="KW-0378">Hydrolase</keyword>
<dbReference type="InterPro" id="IPR003785">
    <property type="entry name" value="Creatininase/forma_Hydrolase"/>
</dbReference>
<dbReference type="Proteomes" id="UP000479756">
    <property type="component" value="Unassembled WGS sequence"/>
</dbReference>
<evidence type="ECO:0000313" key="7">
    <source>
        <dbReference type="Proteomes" id="UP000479756"/>
    </source>
</evidence>